<dbReference type="InterPro" id="IPR001083">
    <property type="entry name" value="Cu_fist_DNA-bd_dom"/>
</dbReference>
<evidence type="ECO:0000313" key="3">
    <source>
        <dbReference type="EMBL" id="KAL1197125.1"/>
    </source>
</evidence>
<evidence type="ECO:0000259" key="2">
    <source>
        <dbReference type="PROSITE" id="PS50073"/>
    </source>
</evidence>
<dbReference type="Proteomes" id="UP001558713">
    <property type="component" value="Unassembled WGS sequence"/>
</dbReference>
<keyword evidence="4" id="KW-1185">Reference proteome</keyword>
<feature type="region of interest" description="Disordered" evidence="1">
    <location>
        <begin position="102"/>
        <end position="167"/>
    </location>
</feature>
<reference evidence="3 4" key="1">
    <citation type="submission" date="2024-04" db="EMBL/GenBank/DDBJ databases">
        <title>Genome assembly C_amara_ONT_v2.</title>
        <authorList>
            <person name="Yant L."/>
            <person name="Moore C."/>
            <person name="Slenker M."/>
        </authorList>
    </citation>
    <scope>NUCLEOTIDE SEQUENCE [LARGE SCALE GENOMIC DNA]</scope>
    <source>
        <tissue evidence="3">Leaf</tissue>
    </source>
</reference>
<comment type="caution">
    <text evidence="3">The sequence shown here is derived from an EMBL/GenBank/DDBJ whole genome shotgun (WGS) entry which is preliminary data.</text>
</comment>
<sequence length="212" mass="24362">MISALLAETRNVRTPESLVSEWFSTTKWKVCYEHILKPNNGMELWPMCRDVTVLPPPFREPRGRKKIPKRRLEAHENSAGRQARHGIQVTCSKCLKTGHNKKKCQNETAVIPPKKPRGRPSKKQKSEEPSVEMRSTFQSQPTPTFHSQPEPTFQSQPNVPAESHGVFHSPLTGDDYICAGRSVRDLSTNFMLPSSLFREHERNKLKIRRRNL</sequence>
<accession>A0ABD1ABL6</accession>
<protein>
    <recommendedName>
        <fullName evidence="2">Copper-fist domain-containing protein</fullName>
    </recommendedName>
</protein>
<gene>
    <name evidence="3" type="ORF">V5N11_002004</name>
</gene>
<evidence type="ECO:0000313" key="4">
    <source>
        <dbReference type="Proteomes" id="UP001558713"/>
    </source>
</evidence>
<dbReference type="EMBL" id="JBANAX010000695">
    <property type="protein sequence ID" value="KAL1197125.1"/>
    <property type="molecule type" value="Genomic_DNA"/>
</dbReference>
<feature type="domain" description="Copper-fist" evidence="2">
    <location>
        <begin position="85"/>
        <end position="121"/>
    </location>
</feature>
<name>A0ABD1ABL6_CARAN</name>
<evidence type="ECO:0000256" key="1">
    <source>
        <dbReference type="SAM" id="MobiDB-lite"/>
    </source>
</evidence>
<dbReference type="AlphaFoldDB" id="A0ABD1ABL6"/>
<feature type="compositionally biased region" description="Basic residues" evidence="1">
    <location>
        <begin position="114"/>
        <end position="123"/>
    </location>
</feature>
<feature type="compositionally biased region" description="Polar residues" evidence="1">
    <location>
        <begin position="133"/>
        <end position="158"/>
    </location>
</feature>
<proteinExistence type="predicted"/>
<organism evidence="3 4">
    <name type="scientific">Cardamine amara subsp. amara</name>
    <dbReference type="NCBI Taxonomy" id="228776"/>
    <lineage>
        <taxon>Eukaryota</taxon>
        <taxon>Viridiplantae</taxon>
        <taxon>Streptophyta</taxon>
        <taxon>Embryophyta</taxon>
        <taxon>Tracheophyta</taxon>
        <taxon>Spermatophyta</taxon>
        <taxon>Magnoliopsida</taxon>
        <taxon>eudicotyledons</taxon>
        <taxon>Gunneridae</taxon>
        <taxon>Pentapetalae</taxon>
        <taxon>rosids</taxon>
        <taxon>malvids</taxon>
        <taxon>Brassicales</taxon>
        <taxon>Brassicaceae</taxon>
        <taxon>Cardamineae</taxon>
        <taxon>Cardamine</taxon>
    </lineage>
</organism>
<dbReference type="PROSITE" id="PS50073">
    <property type="entry name" value="COPPER_FIST_2"/>
    <property type="match status" value="1"/>
</dbReference>